<organism evidence="2 3">
    <name type="scientific">Halohasta litorea</name>
    <dbReference type="NCBI Taxonomy" id="869891"/>
    <lineage>
        <taxon>Archaea</taxon>
        <taxon>Methanobacteriati</taxon>
        <taxon>Methanobacteriota</taxon>
        <taxon>Stenosarchaea group</taxon>
        <taxon>Halobacteria</taxon>
        <taxon>Halobacteriales</taxon>
        <taxon>Haloferacaceae</taxon>
        <taxon>Halohasta</taxon>
    </lineage>
</organism>
<dbReference type="InterPro" id="IPR058465">
    <property type="entry name" value="DUF8152"/>
</dbReference>
<dbReference type="RefSeq" id="WP_256394379.1">
    <property type="nucleotide sequence ID" value="NZ_JANHDJ010000001.1"/>
</dbReference>
<dbReference type="AlphaFoldDB" id="A0ABD6D5X5"/>
<protein>
    <recommendedName>
        <fullName evidence="1">DUF8152 domain-containing protein</fullName>
    </recommendedName>
</protein>
<evidence type="ECO:0000313" key="2">
    <source>
        <dbReference type="EMBL" id="MFD1640679.1"/>
    </source>
</evidence>
<gene>
    <name evidence="2" type="ORF">ACFSBW_02155</name>
</gene>
<dbReference type="Pfam" id="PF26479">
    <property type="entry name" value="DUF8152"/>
    <property type="match status" value="1"/>
</dbReference>
<feature type="domain" description="DUF8152" evidence="1">
    <location>
        <begin position="16"/>
        <end position="97"/>
    </location>
</feature>
<comment type="caution">
    <text evidence="2">The sequence shown here is derived from an EMBL/GenBank/DDBJ whole genome shotgun (WGS) entry which is preliminary data.</text>
</comment>
<reference evidence="2 3" key="1">
    <citation type="journal article" date="2019" name="Int. J. Syst. Evol. Microbiol.">
        <title>The Global Catalogue of Microorganisms (GCM) 10K type strain sequencing project: providing services to taxonomists for standard genome sequencing and annotation.</title>
        <authorList>
            <consortium name="The Broad Institute Genomics Platform"/>
            <consortium name="The Broad Institute Genome Sequencing Center for Infectious Disease"/>
            <person name="Wu L."/>
            <person name="Ma J."/>
        </authorList>
    </citation>
    <scope>NUCLEOTIDE SEQUENCE [LARGE SCALE GENOMIC DNA]</scope>
    <source>
        <strain evidence="2 3">CGMCC 1.10593</strain>
    </source>
</reference>
<evidence type="ECO:0000259" key="1">
    <source>
        <dbReference type="Pfam" id="PF26479"/>
    </source>
</evidence>
<dbReference type="Proteomes" id="UP001597052">
    <property type="component" value="Unassembled WGS sequence"/>
</dbReference>
<proteinExistence type="predicted"/>
<accession>A0ABD6D5X5</accession>
<dbReference type="EMBL" id="JBHUDM010000001">
    <property type="protein sequence ID" value="MFD1640679.1"/>
    <property type="molecule type" value="Genomic_DNA"/>
</dbReference>
<name>A0ABD6D5X5_9EURY</name>
<evidence type="ECO:0000313" key="3">
    <source>
        <dbReference type="Proteomes" id="UP001597052"/>
    </source>
</evidence>
<keyword evidence="3" id="KW-1185">Reference proteome</keyword>
<sequence>MTDDPTDIPTDPRAAVDALADHLTATAERPVPPATNRWLGEAEAVARDGASEGLDPETRRKRVRQAADLLESAAETGDEIADDHIEAAKQCCRVVLDGDGL</sequence>